<organism evidence="2 3">
    <name type="scientific">Aeromicrobium alkaliterrae</name>
    <dbReference type="NCBI Taxonomy" id="302168"/>
    <lineage>
        <taxon>Bacteria</taxon>
        <taxon>Bacillati</taxon>
        <taxon>Actinomycetota</taxon>
        <taxon>Actinomycetes</taxon>
        <taxon>Propionibacteriales</taxon>
        <taxon>Nocardioidaceae</taxon>
        <taxon>Aeromicrobium</taxon>
    </lineage>
</organism>
<evidence type="ECO:0008006" key="4">
    <source>
        <dbReference type="Google" id="ProtNLM"/>
    </source>
</evidence>
<dbReference type="RefSeq" id="WP_344198916.1">
    <property type="nucleotide sequence ID" value="NZ_BAAAME010000002.1"/>
</dbReference>
<proteinExistence type="predicted"/>
<keyword evidence="1" id="KW-1133">Transmembrane helix</keyword>
<accession>A0ABP4VUS7</accession>
<comment type="caution">
    <text evidence="2">The sequence shown here is derived from an EMBL/GenBank/DDBJ whole genome shotgun (WGS) entry which is preliminary data.</text>
</comment>
<feature type="transmembrane region" description="Helical" evidence="1">
    <location>
        <begin position="12"/>
        <end position="28"/>
    </location>
</feature>
<evidence type="ECO:0000256" key="1">
    <source>
        <dbReference type="SAM" id="Phobius"/>
    </source>
</evidence>
<keyword evidence="1" id="KW-0472">Membrane</keyword>
<keyword evidence="3" id="KW-1185">Reference proteome</keyword>
<name>A0ABP4VUS7_9ACTN</name>
<reference evidence="3" key="1">
    <citation type="journal article" date="2019" name="Int. J. Syst. Evol. Microbiol.">
        <title>The Global Catalogue of Microorganisms (GCM) 10K type strain sequencing project: providing services to taxonomists for standard genome sequencing and annotation.</title>
        <authorList>
            <consortium name="The Broad Institute Genomics Platform"/>
            <consortium name="The Broad Institute Genome Sequencing Center for Infectious Disease"/>
            <person name="Wu L."/>
            <person name="Ma J."/>
        </authorList>
    </citation>
    <scope>NUCLEOTIDE SEQUENCE [LARGE SCALE GENOMIC DNA]</scope>
    <source>
        <strain evidence="3">JCM 13518</strain>
    </source>
</reference>
<dbReference type="EMBL" id="BAAAME010000002">
    <property type="protein sequence ID" value="GAA1733439.1"/>
    <property type="molecule type" value="Genomic_DNA"/>
</dbReference>
<dbReference type="Proteomes" id="UP001501057">
    <property type="component" value="Unassembled WGS sequence"/>
</dbReference>
<evidence type="ECO:0000313" key="3">
    <source>
        <dbReference type="Proteomes" id="UP001501057"/>
    </source>
</evidence>
<keyword evidence="1" id="KW-0812">Transmembrane</keyword>
<protein>
    <recommendedName>
        <fullName evidence="4">Peptidase MA-like domain-containing protein</fullName>
    </recommendedName>
</protein>
<gene>
    <name evidence="2" type="ORF">GCM10009710_12690</name>
</gene>
<sequence length="416" mass="41598">MTSSPRRVAPTLVAGGVLVALVAVLLVWQRPWAGGDEGAPSGGGDLESRLRAQLTASSDASDASAWSAGFGPGGRELGQASWAARQALGVDDVTMTLVSLGDAPDRGDGTRSAVVRVRWTSADDALLGRADEATATVVARVRAADGADESAGVDVLGVEASTGTTTPDPLPLWLAGEVTVAGTPEVALVTVGGDGPGVPEAAALTATAQTRVSALVGATGRSAVIVPANEQTASALLGRGPAGLGAVAGVTTRLPGSSDPVVVLNPAEFERMDARGRQIVVTHELTHAMTDAISTSAETWLVEGFADWVALHDDTAPLTTSAGAALFAVTQSGPPAALPTSDDLAGAGSAAAYQGAWLAVDVLGREHGGDAAVLQVYAAALGGTPIDQALAGVGTSVAELTQQWRDYLTYSASTVS</sequence>
<evidence type="ECO:0000313" key="2">
    <source>
        <dbReference type="EMBL" id="GAA1733439.1"/>
    </source>
</evidence>